<dbReference type="GO" id="GO:0004518">
    <property type="term" value="F:nuclease activity"/>
    <property type="evidence" value="ECO:0007669"/>
    <property type="project" value="UniProtKB-KW"/>
</dbReference>
<dbReference type="Pfam" id="PF01850">
    <property type="entry name" value="PIN"/>
    <property type="match status" value="1"/>
</dbReference>
<dbReference type="SUPFAM" id="SSF88723">
    <property type="entry name" value="PIN domain-like"/>
    <property type="match status" value="1"/>
</dbReference>
<dbReference type="EMBL" id="BA000022">
    <property type="protein sequence ID" value="BAA10330.1"/>
    <property type="molecule type" value="Genomic_DNA"/>
</dbReference>
<keyword evidence="5" id="KW-0378">Hydrolase</keyword>
<keyword evidence="4" id="KW-0479">Metal-binding</keyword>
<evidence type="ECO:0000256" key="6">
    <source>
        <dbReference type="ARBA" id="ARBA00022842"/>
    </source>
</evidence>
<evidence type="ECO:0000256" key="2">
    <source>
        <dbReference type="ARBA" id="ARBA00022649"/>
    </source>
</evidence>
<reference evidence="9 10" key="2">
    <citation type="journal article" date="1996" name="DNA Res.">
        <title>Sequence analysis of the genome of the unicellular cyanobacterium Synechocystis sp. strain PCC6803. II. Sequence determination of the entire genome and assignment of potential protein-coding regions.</title>
        <authorList>
            <person name="Kaneko T."/>
            <person name="Sato S."/>
            <person name="Kotani H."/>
            <person name="Tanaka A."/>
            <person name="Asamizu E."/>
            <person name="Nakamura Y."/>
            <person name="Miyajima N."/>
            <person name="Hirosawa M."/>
            <person name="Sugiura M."/>
            <person name="Sasamoto S."/>
            <person name="Kimura T."/>
            <person name="Hosouchi T."/>
            <person name="Matsuno A."/>
            <person name="Muraki A."/>
            <person name="Nakazaki N."/>
            <person name="Naruo K."/>
            <person name="Okumura S."/>
            <person name="Shimpo S."/>
            <person name="Takeuchi C."/>
            <person name="Wada T."/>
            <person name="Watanabe A."/>
            <person name="Yamada M."/>
            <person name="Yasuda M."/>
            <person name="Tabata S."/>
        </authorList>
    </citation>
    <scope>NUCLEOTIDE SEQUENCE [LARGE SCALE GENOMIC DNA]</scope>
    <source>
        <strain evidence="10">ATCC 27184 / PCC 6803 / Kazusa</strain>
    </source>
</reference>
<dbReference type="PANTHER" id="PTHR33653:SF1">
    <property type="entry name" value="RIBONUCLEASE VAPC2"/>
    <property type="match status" value="1"/>
</dbReference>
<dbReference type="Proteomes" id="UP000001425">
    <property type="component" value="Chromosome"/>
</dbReference>
<keyword evidence="3" id="KW-0540">Nuclease</keyword>
<dbReference type="AlphaFoldDB" id="Q55189"/>
<dbReference type="InParanoid" id="Q55189"/>
<evidence type="ECO:0000313" key="9">
    <source>
        <dbReference type="EMBL" id="BAA10330.1"/>
    </source>
</evidence>
<comment type="similarity">
    <text evidence="7">Belongs to the PINc/VapC protein family.</text>
</comment>
<evidence type="ECO:0000259" key="8">
    <source>
        <dbReference type="Pfam" id="PF01850"/>
    </source>
</evidence>
<dbReference type="Gene3D" id="3.40.50.1010">
    <property type="entry name" value="5'-nuclease"/>
    <property type="match status" value="1"/>
</dbReference>
<dbReference type="PANTHER" id="PTHR33653">
    <property type="entry name" value="RIBONUCLEASE VAPC2"/>
    <property type="match status" value="1"/>
</dbReference>
<dbReference type="CDD" id="cd18748">
    <property type="entry name" value="PIN_VapC4-5_FitB-like"/>
    <property type="match status" value="1"/>
</dbReference>
<dbReference type="eggNOG" id="COG1487">
    <property type="taxonomic scope" value="Bacteria"/>
</dbReference>
<dbReference type="GO" id="GO:0016787">
    <property type="term" value="F:hydrolase activity"/>
    <property type="evidence" value="ECO:0007669"/>
    <property type="project" value="UniProtKB-KW"/>
</dbReference>
<gene>
    <name evidence="9" type="primary">vapC</name>
</gene>
<keyword evidence="2" id="KW-1277">Toxin-antitoxin system</keyword>
<dbReference type="GO" id="GO:0046872">
    <property type="term" value="F:metal ion binding"/>
    <property type="evidence" value="ECO:0007669"/>
    <property type="project" value="UniProtKB-KW"/>
</dbReference>
<dbReference type="PhylomeDB" id="Q55189"/>
<accession>Q55189</accession>
<dbReference type="KEGG" id="syn:sll0690"/>
<evidence type="ECO:0000256" key="5">
    <source>
        <dbReference type="ARBA" id="ARBA00022801"/>
    </source>
</evidence>
<reference evidence="9 10" key="1">
    <citation type="journal article" date="1995" name="DNA Res.">
        <title>Sequence analysis of the genome of the unicellular cyanobacterium Synechocystis sp. strain PCC6803. I. Sequence features in the 1 Mb region from map positions 64% to 92% of the genome.</title>
        <authorList>
            <person name="Kaneko T."/>
            <person name="Tanaka A."/>
            <person name="Sato S."/>
            <person name="Kotani H."/>
            <person name="Sazuka T."/>
            <person name="Miyajima N."/>
            <person name="Sugiura M."/>
            <person name="Tabata S."/>
        </authorList>
    </citation>
    <scope>NUCLEOTIDE SEQUENCE [LARGE SCALE GENOMIC DNA]</scope>
    <source>
        <strain evidence="10">ATCC 27184 / PCC 6803 / Kazusa</strain>
    </source>
</reference>
<name>Q55189_SYNY3</name>
<dbReference type="STRING" id="1148.gene:10499830"/>
<dbReference type="PaxDb" id="1148-1001187"/>
<evidence type="ECO:0000256" key="1">
    <source>
        <dbReference type="ARBA" id="ARBA00001946"/>
    </source>
</evidence>
<dbReference type="InterPro" id="IPR029060">
    <property type="entry name" value="PIN-like_dom_sf"/>
</dbReference>
<evidence type="ECO:0000256" key="7">
    <source>
        <dbReference type="ARBA" id="ARBA00038093"/>
    </source>
</evidence>
<evidence type="ECO:0000313" key="10">
    <source>
        <dbReference type="Proteomes" id="UP000001425"/>
    </source>
</evidence>
<dbReference type="EnsemblBacteria" id="BAA10330">
    <property type="protein sequence ID" value="BAA10330"/>
    <property type="gene ID" value="BAA10330"/>
</dbReference>
<evidence type="ECO:0000256" key="3">
    <source>
        <dbReference type="ARBA" id="ARBA00022722"/>
    </source>
</evidence>
<dbReference type="PIR" id="S74412">
    <property type="entry name" value="S74412"/>
</dbReference>
<comment type="cofactor">
    <cofactor evidence="1">
        <name>Mg(2+)</name>
        <dbReference type="ChEBI" id="CHEBI:18420"/>
    </cofactor>
</comment>
<protein>
    <submittedName>
        <fullName evidence="9">Virulence associated protein C</fullName>
    </submittedName>
</protein>
<sequence length="133" mass="14763">MQYPYLLDRNILSNLIRHPNGTIFFKIKEVGEANISTSIIVACELAFGAEKKQSKRLQERVNLILDLVPIAPMLAGMEKVYGKIRAILEHQGTPIGGNALLIASQAIYANLILVTDNTGEFKRMPGLSVENWL</sequence>
<feature type="domain" description="PIN" evidence="8">
    <location>
        <begin position="5"/>
        <end position="126"/>
    </location>
</feature>
<organism evidence="9 10">
    <name type="scientific">Synechocystis sp. (strain ATCC 27184 / PCC 6803 / Kazusa)</name>
    <dbReference type="NCBI Taxonomy" id="1111708"/>
    <lineage>
        <taxon>Bacteria</taxon>
        <taxon>Bacillati</taxon>
        <taxon>Cyanobacteriota</taxon>
        <taxon>Cyanophyceae</taxon>
        <taxon>Synechococcales</taxon>
        <taxon>Merismopediaceae</taxon>
        <taxon>Synechocystis</taxon>
    </lineage>
</organism>
<dbReference type="InterPro" id="IPR002716">
    <property type="entry name" value="PIN_dom"/>
</dbReference>
<evidence type="ECO:0000256" key="4">
    <source>
        <dbReference type="ARBA" id="ARBA00022723"/>
    </source>
</evidence>
<keyword evidence="6" id="KW-0460">Magnesium</keyword>
<keyword evidence="10" id="KW-1185">Reference proteome</keyword>
<proteinExistence type="inferred from homology"/>
<dbReference type="InterPro" id="IPR050556">
    <property type="entry name" value="Type_II_TA_system_RNase"/>
</dbReference>